<dbReference type="Gene3D" id="3.40.50.300">
    <property type="entry name" value="P-loop containing nucleotide triphosphate hydrolases"/>
    <property type="match status" value="1"/>
</dbReference>
<feature type="domain" description="Novel STAND NTPase 1" evidence="3">
    <location>
        <begin position="213"/>
        <end position="606"/>
    </location>
</feature>
<evidence type="ECO:0000313" key="5">
    <source>
        <dbReference type="Proteomes" id="UP001432062"/>
    </source>
</evidence>
<dbReference type="PANTHER" id="PTHR44019">
    <property type="entry name" value="WD REPEAT-CONTAINING PROTEIN 55"/>
    <property type="match status" value="1"/>
</dbReference>
<evidence type="ECO:0000313" key="4">
    <source>
        <dbReference type="EMBL" id="WUV46785.1"/>
    </source>
</evidence>
<dbReference type="InterPro" id="IPR049052">
    <property type="entry name" value="nSTAND1"/>
</dbReference>
<evidence type="ECO:0000256" key="2">
    <source>
        <dbReference type="ARBA" id="ARBA00022737"/>
    </source>
</evidence>
<protein>
    <submittedName>
        <fullName evidence="4">Trypsin-like peptidase domain-containing protein</fullName>
    </submittedName>
</protein>
<dbReference type="RefSeq" id="WP_327099701.1">
    <property type="nucleotide sequence ID" value="NZ_CP109149.1"/>
</dbReference>
<dbReference type="InterPro" id="IPR050505">
    <property type="entry name" value="WDR55/POC1"/>
</dbReference>
<evidence type="ECO:0000259" key="3">
    <source>
        <dbReference type="Pfam" id="PF20703"/>
    </source>
</evidence>
<dbReference type="Pfam" id="PF13365">
    <property type="entry name" value="Trypsin_2"/>
    <property type="match status" value="1"/>
</dbReference>
<accession>A0ABZ1YU24</accession>
<dbReference type="SUPFAM" id="SSF52540">
    <property type="entry name" value="P-loop containing nucleoside triphosphate hydrolases"/>
    <property type="match status" value="1"/>
</dbReference>
<proteinExistence type="predicted"/>
<dbReference type="InterPro" id="IPR015943">
    <property type="entry name" value="WD40/YVTN_repeat-like_dom_sf"/>
</dbReference>
<evidence type="ECO:0000256" key="1">
    <source>
        <dbReference type="ARBA" id="ARBA00022574"/>
    </source>
</evidence>
<dbReference type="EMBL" id="CP109441">
    <property type="protein sequence ID" value="WUV46785.1"/>
    <property type="molecule type" value="Genomic_DNA"/>
</dbReference>
<organism evidence="4 5">
    <name type="scientific">Nocardia vinacea</name>
    <dbReference type="NCBI Taxonomy" id="96468"/>
    <lineage>
        <taxon>Bacteria</taxon>
        <taxon>Bacillati</taxon>
        <taxon>Actinomycetota</taxon>
        <taxon>Actinomycetes</taxon>
        <taxon>Mycobacteriales</taxon>
        <taxon>Nocardiaceae</taxon>
        <taxon>Nocardia</taxon>
    </lineage>
</organism>
<dbReference type="SUPFAM" id="SSF50978">
    <property type="entry name" value="WD40 repeat-like"/>
    <property type="match status" value="1"/>
</dbReference>
<sequence>MTAGGSSAVARFGSAHARICTTAGQVVGAGFLVGPNIVATCAHVIAFAAGTDPNDVQPPESIVAVDFPLQPSIGPRRARVRRWTPIAGDGRGDIAILELDDAVGDSIAPPPFWRAHDPWGREFRMFGFPAELPDGVWASGEFRERQGTGWLQLQRVGGQPITRGFSGAPVWDSGTDAVVGMAAVADPRGYTGTAFMIPIAEVLGMDPSFVPNPYRGLEPFDEEHADYFYGRDDDIDRVSAALRQRPLVAVAGPSGTGKSSLIRAGVIPRLRAQGRQIASFRLAGEVSPGDSATTVVRAVTPRFDLPDGGQLSMLLAEQAAREPGTADDSVARLLEGVPPEGLVLFADQFEDLAATAPEHARAVLQWLMELTRADTEGRIRILLTLRWDALNNLIDAELAGFLDGATVALAPMGRDQLRDAIQRPAARAPGVDLQPALVERLVDDTVGEPGALPLLESTLTQLWDRRAGAAITVEDYEKAGRATGFFTDRADRVLAQFTDPLEAFDVQRLLKLLAAPASSGGGFVRSVVSMGDFPELRSVAGRLARDRLVVVGRDPHGTDTVELAHQALIDNWSRLRGWLQDDRDFRAWQQQLERDRQKWELSEHDNGALLHGRALEDALDWVDKRKPEVPAAHRLYIAASRRLRRREVRRLWTFTAVVTVLALVASGTAVVAYRTSQERTAQLREQAGINLAQQSEVLGNTDPSGALQFVQAAGRFAPDNADVRADQLLQQVRLGSLEVAYNELWSDAKSMVFSADASILATAESNGDITVWTGFLTGPPSPWRVATVPNVISARVSPDGGKLAVFNDRGGITLWDVSTRSGPVTVRPDGADVVGRTALVPKFSDDGRQLFISVDPKREHGTYFGDPDVVERYDLSGQPRRLPDLPADGMPTRKVERVDSVNETLWLTETDVDFKDHQVIYDLRSGRPVREWRGHAVTPDGLTIECADDAKTLIIRGADGAQLRSVGLGSCGSIRLDSTGQFAIEYHVGDRDAFGIAKLVHVATGRLYQVQVRYSSEAVAPAVHLTSGGPLLIQAATNGIERYAAAAESNPDWPEITPDAVTSLWSPDGRYVASDRGETFEVIDLKSMRLVYDLPGFTLRVWPHAMLAFTPDGRHAMMWTGPSNVAVVLMPDFDETSRIQLPTPSGLDPTHQSFITFAIRTDDEIAALYAGAITRWRIGDGRQIGGQVLLSKNLEDLRITAQASTLVGYASTDSVVVNVATASLQLWNLETGALIRSFVPQGSRVASVHMNPGHAEVMVRDEQGALFRWNTATGETAKLDIPPVPRDSVVAGWSPDGLVVLGNKSEVEVWDTRTGTNTKFNVPGSTTVWKLIGTTLIGLSDLGPIRINLDRNNIQQRLCAISNRDYTDAERDELARGVDSKPPCSSG</sequence>
<dbReference type="InterPro" id="IPR009003">
    <property type="entry name" value="Peptidase_S1_PA"/>
</dbReference>
<dbReference type="InterPro" id="IPR043504">
    <property type="entry name" value="Peptidase_S1_PA_chymotrypsin"/>
</dbReference>
<keyword evidence="5" id="KW-1185">Reference proteome</keyword>
<dbReference type="CDD" id="cd00267">
    <property type="entry name" value="ABC_ATPase"/>
    <property type="match status" value="1"/>
</dbReference>
<dbReference type="SUPFAM" id="SSF50494">
    <property type="entry name" value="Trypsin-like serine proteases"/>
    <property type="match status" value="1"/>
</dbReference>
<dbReference type="Pfam" id="PF20703">
    <property type="entry name" value="nSTAND1"/>
    <property type="match status" value="1"/>
</dbReference>
<keyword evidence="2" id="KW-0677">Repeat</keyword>
<dbReference type="Gene3D" id="2.130.10.10">
    <property type="entry name" value="YVTN repeat-like/Quinoprotein amine dehydrogenase"/>
    <property type="match status" value="2"/>
</dbReference>
<gene>
    <name evidence="4" type="ORF">OG563_00535</name>
</gene>
<reference evidence="4" key="1">
    <citation type="submission" date="2022-10" db="EMBL/GenBank/DDBJ databases">
        <title>The complete genomes of actinobacterial strains from the NBC collection.</title>
        <authorList>
            <person name="Joergensen T.S."/>
            <person name="Alvarez Arevalo M."/>
            <person name="Sterndorff E.B."/>
            <person name="Faurdal D."/>
            <person name="Vuksanovic O."/>
            <person name="Mourched A.-S."/>
            <person name="Charusanti P."/>
            <person name="Shaw S."/>
            <person name="Blin K."/>
            <person name="Weber T."/>
        </authorList>
    </citation>
    <scope>NUCLEOTIDE SEQUENCE</scope>
    <source>
        <strain evidence="4">NBC_01482</strain>
    </source>
</reference>
<dbReference type="InterPro" id="IPR027417">
    <property type="entry name" value="P-loop_NTPase"/>
</dbReference>
<name>A0ABZ1YU24_9NOCA</name>
<keyword evidence="1" id="KW-0853">WD repeat</keyword>
<dbReference type="Gene3D" id="2.40.10.10">
    <property type="entry name" value="Trypsin-like serine proteases"/>
    <property type="match status" value="2"/>
</dbReference>
<dbReference type="InterPro" id="IPR036322">
    <property type="entry name" value="WD40_repeat_dom_sf"/>
</dbReference>
<dbReference type="PANTHER" id="PTHR44019:SF8">
    <property type="entry name" value="POC1 CENTRIOLAR PROTEIN HOMOLOG"/>
    <property type="match status" value="1"/>
</dbReference>
<dbReference type="Proteomes" id="UP001432062">
    <property type="component" value="Chromosome"/>
</dbReference>